<feature type="transmembrane region" description="Helical" evidence="5">
    <location>
        <begin position="149"/>
        <end position="168"/>
    </location>
</feature>
<dbReference type="InterPro" id="IPR050186">
    <property type="entry name" value="TPT_transporter"/>
</dbReference>
<gene>
    <name evidence="6" type="ORF">MCOR_8561</name>
</gene>
<evidence type="ECO:0000256" key="3">
    <source>
        <dbReference type="ARBA" id="ARBA00022989"/>
    </source>
</evidence>
<protein>
    <recommendedName>
        <fullName evidence="8">Transmembrane protein 241</fullName>
    </recommendedName>
</protein>
<organism evidence="6 7">
    <name type="scientific">Mytilus coruscus</name>
    <name type="common">Sea mussel</name>
    <dbReference type="NCBI Taxonomy" id="42192"/>
    <lineage>
        <taxon>Eukaryota</taxon>
        <taxon>Metazoa</taxon>
        <taxon>Spiralia</taxon>
        <taxon>Lophotrochozoa</taxon>
        <taxon>Mollusca</taxon>
        <taxon>Bivalvia</taxon>
        <taxon>Autobranchia</taxon>
        <taxon>Pteriomorphia</taxon>
        <taxon>Mytilida</taxon>
        <taxon>Mytiloidea</taxon>
        <taxon>Mytilidae</taxon>
        <taxon>Mytilinae</taxon>
        <taxon>Mytilus</taxon>
    </lineage>
</organism>
<evidence type="ECO:0000256" key="1">
    <source>
        <dbReference type="ARBA" id="ARBA00004141"/>
    </source>
</evidence>
<evidence type="ECO:0000256" key="4">
    <source>
        <dbReference type="ARBA" id="ARBA00023136"/>
    </source>
</evidence>
<dbReference type="GO" id="GO:0016020">
    <property type="term" value="C:membrane"/>
    <property type="evidence" value="ECO:0007669"/>
    <property type="project" value="UniProtKB-SubCell"/>
</dbReference>
<dbReference type="PANTHER" id="PTHR11132">
    <property type="entry name" value="SOLUTE CARRIER FAMILY 35"/>
    <property type="match status" value="1"/>
</dbReference>
<evidence type="ECO:0000313" key="7">
    <source>
        <dbReference type="Proteomes" id="UP000507470"/>
    </source>
</evidence>
<reference evidence="6 7" key="1">
    <citation type="submission" date="2020-06" db="EMBL/GenBank/DDBJ databases">
        <authorList>
            <person name="Li R."/>
            <person name="Bekaert M."/>
        </authorList>
    </citation>
    <scope>NUCLEOTIDE SEQUENCE [LARGE SCALE GENOMIC DNA]</scope>
    <source>
        <strain evidence="7">wild</strain>
    </source>
</reference>
<dbReference type="OrthoDB" id="417037at2759"/>
<keyword evidence="3 5" id="KW-1133">Transmembrane helix</keyword>
<evidence type="ECO:0000256" key="2">
    <source>
        <dbReference type="ARBA" id="ARBA00022692"/>
    </source>
</evidence>
<evidence type="ECO:0000256" key="5">
    <source>
        <dbReference type="SAM" id="Phobius"/>
    </source>
</evidence>
<sequence length="361" mass="41172">MFESQDNDQNSTKQTESSMTISSCWTTFSQLRLYAVLFVITTFVNKYVLSILEFKYPTIFQGWQTLVGFLVMKMLVATRYLKPMQLTDSDKRSDLIRWIPSMVFFVISIYSGSKGLAELSIPVFLAIQNITVVFDYLSQMIMYRKLTSAINYLMCMVITISSLGIVLTDPQFHHGGYFWICVHILSTGLLMLYTNMTKGRLKISAVEKLYCNYIYSIIILTPSSYLLGDALEAVKYPYLYFSKFYVGCCVSGVFGVLLNLYTIRLQEKASDGVMEFSRIHGLVKIITSVISLSLFNDILTAEHAACLMINHLAALACEDTSYDQPINKSSTKSEEPKQILSKHNVLYNDYLKENDNKDYII</sequence>
<proteinExistence type="predicted"/>
<accession>A0A6J8AMH9</accession>
<evidence type="ECO:0000313" key="6">
    <source>
        <dbReference type="EMBL" id="CAC5369338.1"/>
    </source>
</evidence>
<dbReference type="AlphaFoldDB" id="A0A6J8AMH9"/>
<feature type="transmembrane region" description="Helical" evidence="5">
    <location>
        <begin position="174"/>
        <end position="193"/>
    </location>
</feature>
<feature type="transmembrane region" description="Helical" evidence="5">
    <location>
        <begin position="240"/>
        <end position="261"/>
    </location>
</feature>
<keyword evidence="7" id="KW-1185">Reference proteome</keyword>
<feature type="transmembrane region" description="Helical" evidence="5">
    <location>
        <begin position="209"/>
        <end position="228"/>
    </location>
</feature>
<name>A0A6J8AMH9_MYTCO</name>
<comment type="subcellular location">
    <subcellularLocation>
        <location evidence="1">Membrane</location>
        <topology evidence="1">Multi-pass membrane protein</topology>
    </subcellularLocation>
</comment>
<keyword evidence="2 5" id="KW-0812">Transmembrane</keyword>
<dbReference type="EMBL" id="CACVKT020001586">
    <property type="protein sequence ID" value="CAC5369338.1"/>
    <property type="molecule type" value="Genomic_DNA"/>
</dbReference>
<feature type="transmembrane region" description="Helical" evidence="5">
    <location>
        <begin position="58"/>
        <end position="75"/>
    </location>
</feature>
<dbReference type="Proteomes" id="UP000507470">
    <property type="component" value="Unassembled WGS sequence"/>
</dbReference>
<evidence type="ECO:0008006" key="8">
    <source>
        <dbReference type="Google" id="ProtNLM"/>
    </source>
</evidence>
<keyword evidence="4 5" id="KW-0472">Membrane</keyword>